<evidence type="ECO:0000313" key="2">
    <source>
        <dbReference type="Proteomes" id="UP000305517"/>
    </source>
</evidence>
<reference evidence="1 2" key="1">
    <citation type="submission" date="2019-05" db="EMBL/GenBank/DDBJ databases">
        <title>Hymenobacter edaphi sp. nov., isolated from abandoned arsenic-contaminated farmland soil.</title>
        <authorList>
            <person name="Nie L."/>
        </authorList>
    </citation>
    <scope>NUCLEOTIDE SEQUENCE [LARGE SCALE GENOMIC DNA]</scope>
    <source>
        <strain evidence="1 2">1-3-3-8</strain>
    </source>
</reference>
<gene>
    <name evidence="1" type="ORF">FDY95_22420</name>
</gene>
<dbReference type="AlphaFoldDB" id="A0A5R8WKB7"/>
<dbReference type="RefSeq" id="WP_138081236.1">
    <property type="nucleotide sequence ID" value="NZ_VAJM01000015.1"/>
</dbReference>
<sequence length="158" mass="17283">MKKLLNAGTVLGIVGLGAWLWGREAGWVTTLDQATIPVAVTSALHRAYPNAAAVVWTREGAEYEAEFADGQTFWKTWIMLNPAGQITETERQIPPAQLPGPVRQRLTTHYAGYQVSEAAVLVRGVDTLYEAELARTGRAHDLYLRADGTEVPHPETGD</sequence>
<dbReference type="Proteomes" id="UP000305517">
    <property type="component" value="Unassembled WGS sequence"/>
</dbReference>
<dbReference type="SUPFAM" id="SSF160574">
    <property type="entry name" value="BT0923-like"/>
    <property type="match status" value="1"/>
</dbReference>
<dbReference type="OrthoDB" id="1121502at2"/>
<protein>
    <submittedName>
        <fullName evidence="1">Uncharacterized protein</fullName>
    </submittedName>
</protein>
<name>A0A5R8WKB7_9BACT</name>
<keyword evidence="2" id="KW-1185">Reference proteome</keyword>
<organism evidence="1 2">
    <name type="scientific">Hymenobacter jeollabukensis</name>
    <dbReference type="NCBI Taxonomy" id="2025313"/>
    <lineage>
        <taxon>Bacteria</taxon>
        <taxon>Pseudomonadati</taxon>
        <taxon>Bacteroidota</taxon>
        <taxon>Cytophagia</taxon>
        <taxon>Cytophagales</taxon>
        <taxon>Hymenobacteraceae</taxon>
        <taxon>Hymenobacter</taxon>
    </lineage>
</organism>
<accession>A0A5R8WKB7</accession>
<dbReference type="EMBL" id="VAJM01000015">
    <property type="protein sequence ID" value="TLM88941.1"/>
    <property type="molecule type" value="Genomic_DNA"/>
</dbReference>
<dbReference type="Gene3D" id="3.10.450.360">
    <property type="match status" value="1"/>
</dbReference>
<proteinExistence type="predicted"/>
<evidence type="ECO:0000313" key="1">
    <source>
        <dbReference type="EMBL" id="TLM88941.1"/>
    </source>
</evidence>
<comment type="caution">
    <text evidence="1">The sequence shown here is derived from an EMBL/GenBank/DDBJ whole genome shotgun (WGS) entry which is preliminary data.</text>
</comment>